<evidence type="ECO:0000259" key="2">
    <source>
        <dbReference type="SMART" id="SM00014"/>
    </source>
</evidence>
<dbReference type="PANTHER" id="PTHR14969:SF13">
    <property type="entry name" value="AT30094P"/>
    <property type="match status" value="1"/>
</dbReference>
<dbReference type="SMART" id="SM00014">
    <property type="entry name" value="acidPPc"/>
    <property type="match status" value="1"/>
</dbReference>
<dbReference type="Pfam" id="PF01569">
    <property type="entry name" value="PAP2"/>
    <property type="match status" value="1"/>
</dbReference>
<evidence type="ECO:0000313" key="3">
    <source>
        <dbReference type="EMBL" id="GAA5226129.1"/>
    </source>
</evidence>
<sequence>MTSPRRPGKSGPRTGSILTFSLALLLGLLAVARRLWVSVRVGGMPDAFDIPLLEWMEAHRSAAATYIAWFFTVAGDTTAMTILALCFIGLFSWRTRSPWPGALIAVTAAGSVALTVVLKSTLGRARPPIDDALGTVPASYSFPSGHTLNSVAILGIVGYIAFLLLRSVLWRILVLFTLGSFVLSVGWSRLYLGHHWLSDVLGGLLIGGSWVVVVILLHHFVLLRNRRRFSWLRL</sequence>
<protein>
    <recommendedName>
        <fullName evidence="2">Phosphatidic acid phosphatase type 2/haloperoxidase domain-containing protein</fullName>
    </recommendedName>
</protein>
<dbReference type="RefSeq" id="WP_210102024.1">
    <property type="nucleotide sequence ID" value="NZ_BAABLK010000012.1"/>
</dbReference>
<dbReference type="EMBL" id="BAABLK010000012">
    <property type="protein sequence ID" value="GAA5226129.1"/>
    <property type="molecule type" value="Genomic_DNA"/>
</dbReference>
<gene>
    <name evidence="3" type="ORF">GCM10025778_06600</name>
</gene>
<dbReference type="CDD" id="cd03392">
    <property type="entry name" value="PAP2_like_2"/>
    <property type="match status" value="1"/>
</dbReference>
<evidence type="ECO:0000313" key="4">
    <source>
        <dbReference type="Proteomes" id="UP001501257"/>
    </source>
</evidence>
<dbReference type="Gene3D" id="1.20.144.10">
    <property type="entry name" value="Phosphatidic acid phosphatase type 2/haloperoxidase"/>
    <property type="match status" value="2"/>
</dbReference>
<feature type="transmembrane region" description="Helical" evidence="1">
    <location>
        <begin position="66"/>
        <end position="91"/>
    </location>
</feature>
<feature type="transmembrane region" description="Helical" evidence="1">
    <location>
        <begin position="204"/>
        <end position="223"/>
    </location>
</feature>
<proteinExistence type="predicted"/>
<keyword evidence="4" id="KW-1185">Reference proteome</keyword>
<name>A0ABP9THA0_9MICC</name>
<feature type="transmembrane region" description="Helical" evidence="1">
    <location>
        <begin position="172"/>
        <end position="192"/>
    </location>
</feature>
<organism evidence="3 4">
    <name type="scientific">Paeniglutamicibacter antarcticus</name>
    <dbReference type="NCBI Taxonomy" id="494023"/>
    <lineage>
        <taxon>Bacteria</taxon>
        <taxon>Bacillati</taxon>
        <taxon>Actinomycetota</taxon>
        <taxon>Actinomycetes</taxon>
        <taxon>Micrococcales</taxon>
        <taxon>Micrococcaceae</taxon>
        <taxon>Paeniglutamicibacter</taxon>
    </lineage>
</organism>
<reference evidence="4" key="1">
    <citation type="journal article" date="2019" name="Int. J. Syst. Evol. Microbiol.">
        <title>The Global Catalogue of Microorganisms (GCM) 10K type strain sequencing project: providing services to taxonomists for standard genome sequencing and annotation.</title>
        <authorList>
            <consortium name="The Broad Institute Genomics Platform"/>
            <consortium name="The Broad Institute Genome Sequencing Center for Infectious Disease"/>
            <person name="Wu L."/>
            <person name="Ma J."/>
        </authorList>
    </citation>
    <scope>NUCLEOTIDE SEQUENCE [LARGE SCALE GENOMIC DNA]</scope>
    <source>
        <strain evidence="4">JCM 18952</strain>
    </source>
</reference>
<dbReference type="InterPro" id="IPR036938">
    <property type="entry name" value="PAP2/HPO_sf"/>
</dbReference>
<feature type="transmembrane region" description="Helical" evidence="1">
    <location>
        <begin position="98"/>
        <end position="118"/>
    </location>
</feature>
<keyword evidence="1" id="KW-0472">Membrane</keyword>
<feature type="domain" description="Phosphatidic acid phosphatase type 2/haloperoxidase" evidence="2">
    <location>
        <begin position="102"/>
        <end position="215"/>
    </location>
</feature>
<evidence type="ECO:0000256" key="1">
    <source>
        <dbReference type="SAM" id="Phobius"/>
    </source>
</evidence>
<keyword evidence="1" id="KW-0812">Transmembrane</keyword>
<dbReference type="InterPro" id="IPR000326">
    <property type="entry name" value="PAP2/HPO"/>
</dbReference>
<accession>A0ABP9THA0</accession>
<dbReference type="SUPFAM" id="SSF48317">
    <property type="entry name" value="Acid phosphatase/Vanadium-dependent haloperoxidase"/>
    <property type="match status" value="1"/>
</dbReference>
<dbReference type="PANTHER" id="PTHR14969">
    <property type="entry name" value="SPHINGOSINE-1-PHOSPHATE PHOSPHOHYDROLASE"/>
    <property type="match status" value="1"/>
</dbReference>
<feature type="transmembrane region" description="Helical" evidence="1">
    <location>
        <begin position="147"/>
        <end position="165"/>
    </location>
</feature>
<keyword evidence="1" id="KW-1133">Transmembrane helix</keyword>
<dbReference type="Proteomes" id="UP001501257">
    <property type="component" value="Unassembled WGS sequence"/>
</dbReference>
<comment type="caution">
    <text evidence="3">The sequence shown here is derived from an EMBL/GenBank/DDBJ whole genome shotgun (WGS) entry which is preliminary data.</text>
</comment>